<comment type="similarity">
    <text evidence="10 12">Belongs to the fluoride channel Fluc/FEX (TC 1.A.43) family.</text>
</comment>
<keyword evidence="7 12" id="KW-0406">Ion transport</keyword>
<keyword evidence="12" id="KW-0813">Transport</keyword>
<evidence type="ECO:0000256" key="4">
    <source>
        <dbReference type="ARBA" id="ARBA00022692"/>
    </source>
</evidence>
<comment type="activity regulation">
    <text evidence="12">Na(+) is not transported, but it plays an essential structural role and its presence is essential for fluoride channel function.</text>
</comment>
<evidence type="ECO:0000256" key="12">
    <source>
        <dbReference type="HAMAP-Rule" id="MF_00454"/>
    </source>
</evidence>
<evidence type="ECO:0000256" key="8">
    <source>
        <dbReference type="ARBA" id="ARBA00023136"/>
    </source>
</evidence>
<dbReference type="GO" id="GO:0005886">
    <property type="term" value="C:plasma membrane"/>
    <property type="evidence" value="ECO:0007669"/>
    <property type="project" value="UniProtKB-SubCell"/>
</dbReference>
<keyword evidence="12" id="KW-0479">Metal-binding</keyword>
<feature type="transmembrane region" description="Helical" evidence="12">
    <location>
        <begin position="96"/>
        <end position="124"/>
    </location>
</feature>
<keyword evidence="3" id="KW-0997">Cell inner membrane</keyword>
<evidence type="ECO:0000256" key="2">
    <source>
        <dbReference type="ARBA" id="ARBA00022475"/>
    </source>
</evidence>
<feature type="binding site" evidence="12">
    <location>
        <position position="78"/>
    </location>
    <ligand>
        <name>Na(+)</name>
        <dbReference type="ChEBI" id="CHEBI:29101"/>
        <note>structural</note>
    </ligand>
</feature>
<keyword evidence="2 12" id="KW-1003">Cell membrane</keyword>
<name>A0A1Q8SUC5_9GAMM</name>
<keyword evidence="8 12" id="KW-0472">Membrane</keyword>
<comment type="subcellular location">
    <subcellularLocation>
        <location evidence="1 12">Cell membrane</location>
        <topology evidence="1 12">Multi-pass membrane protein</topology>
    </subcellularLocation>
</comment>
<evidence type="ECO:0000313" key="13">
    <source>
        <dbReference type="EMBL" id="OLO05059.1"/>
    </source>
</evidence>
<evidence type="ECO:0000256" key="9">
    <source>
        <dbReference type="ARBA" id="ARBA00023303"/>
    </source>
</evidence>
<keyword evidence="14" id="KW-1185">Reference proteome</keyword>
<evidence type="ECO:0000256" key="7">
    <source>
        <dbReference type="ARBA" id="ARBA00023065"/>
    </source>
</evidence>
<organism evidence="13 14">
    <name type="scientific">Salinicola socius</name>
    <dbReference type="NCBI Taxonomy" id="404433"/>
    <lineage>
        <taxon>Bacteria</taxon>
        <taxon>Pseudomonadati</taxon>
        <taxon>Pseudomonadota</taxon>
        <taxon>Gammaproteobacteria</taxon>
        <taxon>Oceanospirillales</taxon>
        <taxon>Halomonadaceae</taxon>
        <taxon>Salinicola</taxon>
    </lineage>
</organism>
<reference evidence="13 14" key="1">
    <citation type="submission" date="2016-12" db="EMBL/GenBank/DDBJ databases">
        <title>Draft genome sequences of strains Salinicola socius SMB35, Salinicola sp. MH3R3-1 and Chromohalobacter sp. SMB17 from the Verkhnekamsk potash mining region of Russia.</title>
        <authorList>
            <person name="Mavrodi D.V."/>
            <person name="Olsson B.E."/>
            <person name="Korsakova E.S."/>
            <person name="Pyankova A."/>
            <person name="Mavrodi O.V."/>
            <person name="Plotnikova E.G."/>
        </authorList>
    </citation>
    <scope>NUCLEOTIDE SEQUENCE [LARGE SCALE GENOMIC DNA]</scope>
    <source>
        <strain evidence="13 14">SMB35</strain>
    </source>
</reference>
<proteinExistence type="inferred from homology"/>
<comment type="caution">
    <text evidence="13">The sequence shown here is derived from an EMBL/GenBank/DDBJ whole genome shotgun (WGS) entry which is preliminary data.</text>
</comment>
<evidence type="ECO:0000256" key="1">
    <source>
        <dbReference type="ARBA" id="ARBA00004651"/>
    </source>
</evidence>
<feature type="transmembrane region" description="Helical" evidence="12">
    <location>
        <begin position="65"/>
        <end position="84"/>
    </location>
</feature>
<evidence type="ECO:0000256" key="11">
    <source>
        <dbReference type="ARBA" id="ARBA00035585"/>
    </source>
</evidence>
<dbReference type="GO" id="GO:0046872">
    <property type="term" value="F:metal ion binding"/>
    <property type="evidence" value="ECO:0007669"/>
    <property type="project" value="UniProtKB-KW"/>
</dbReference>
<dbReference type="PANTHER" id="PTHR28259:SF1">
    <property type="entry name" value="FLUORIDE EXPORT PROTEIN 1-RELATED"/>
    <property type="match status" value="1"/>
</dbReference>
<dbReference type="STRING" id="404433.BTW07_05430"/>
<comment type="catalytic activity">
    <reaction evidence="11">
        <text>fluoride(in) = fluoride(out)</text>
        <dbReference type="Rhea" id="RHEA:76159"/>
        <dbReference type="ChEBI" id="CHEBI:17051"/>
    </reaction>
    <physiologicalReaction direction="left-to-right" evidence="11">
        <dbReference type="Rhea" id="RHEA:76160"/>
    </physiologicalReaction>
</comment>
<keyword evidence="5 12" id="KW-1133">Transmembrane helix</keyword>
<dbReference type="EMBL" id="MSDO01000005">
    <property type="protein sequence ID" value="OLO05059.1"/>
    <property type="molecule type" value="Genomic_DNA"/>
</dbReference>
<keyword evidence="6 12" id="KW-0915">Sodium</keyword>
<sequence>MWLSVLSIGAGAAIGANLRWLLGVWLNALFPAIPPGTLVANLLGAWLIGIGIAFFAQLPSLSPELRLFVITGFLGALTTFSTFSAEMFGNIQAERYGMALLGIGIHVVGSLVMTGLGFLTYGVIQNLLGGSQQ</sequence>
<dbReference type="AlphaFoldDB" id="A0A1Q8SUC5"/>
<evidence type="ECO:0000256" key="3">
    <source>
        <dbReference type="ARBA" id="ARBA00022519"/>
    </source>
</evidence>
<dbReference type="GO" id="GO:0140114">
    <property type="term" value="P:cellular detoxification of fluoride"/>
    <property type="evidence" value="ECO:0007669"/>
    <property type="project" value="UniProtKB-UniRule"/>
</dbReference>
<feature type="transmembrane region" description="Helical" evidence="12">
    <location>
        <begin position="39"/>
        <end position="58"/>
    </location>
</feature>
<dbReference type="GO" id="GO:0062054">
    <property type="term" value="F:fluoride channel activity"/>
    <property type="evidence" value="ECO:0007669"/>
    <property type="project" value="UniProtKB-UniRule"/>
</dbReference>
<feature type="binding site" evidence="12">
    <location>
        <position position="75"/>
    </location>
    <ligand>
        <name>Na(+)</name>
        <dbReference type="ChEBI" id="CHEBI:29101"/>
        <note>structural</note>
    </ligand>
</feature>
<keyword evidence="9 12" id="KW-0407">Ion channel</keyword>
<dbReference type="InterPro" id="IPR003691">
    <property type="entry name" value="FluC"/>
</dbReference>
<accession>A0A1Q8SUC5</accession>
<dbReference type="Pfam" id="PF02537">
    <property type="entry name" value="CRCB"/>
    <property type="match status" value="1"/>
</dbReference>
<dbReference type="PANTHER" id="PTHR28259">
    <property type="entry name" value="FLUORIDE EXPORT PROTEIN 1-RELATED"/>
    <property type="match status" value="1"/>
</dbReference>
<dbReference type="OrthoDB" id="9806299at2"/>
<dbReference type="Proteomes" id="UP000186878">
    <property type="component" value="Unassembled WGS sequence"/>
</dbReference>
<evidence type="ECO:0000256" key="5">
    <source>
        <dbReference type="ARBA" id="ARBA00022989"/>
    </source>
</evidence>
<evidence type="ECO:0000256" key="6">
    <source>
        <dbReference type="ARBA" id="ARBA00023053"/>
    </source>
</evidence>
<keyword evidence="4 12" id="KW-0812">Transmembrane</keyword>
<gene>
    <name evidence="12" type="primary">fluC</name>
    <name evidence="12" type="synonym">crcB</name>
    <name evidence="13" type="ORF">BTW07_05430</name>
</gene>
<dbReference type="NCBIfam" id="TIGR00494">
    <property type="entry name" value="crcB"/>
    <property type="match status" value="1"/>
</dbReference>
<comment type="function">
    <text evidence="12">Fluoride-specific ion channel. Important for reducing fluoride concentration in the cell, thus reducing its toxicity.</text>
</comment>
<dbReference type="RefSeq" id="WP_075569156.1">
    <property type="nucleotide sequence ID" value="NZ_MSDO01000005.1"/>
</dbReference>
<evidence type="ECO:0000256" key="10">
    <source>
        <dbReference type="ARBA" id="ARBA00035120"/>
    </source>
</evidence>
<dbReference type="NCBIfam" id="NF010792">
    <property type="entry name" value="PRK14196.1"/>
    <property type="match status" value="1"/>
</dbReference>
<evidence type="ECO:0000313" key="14">
    <source>
        <dbReference type="Proteomes" id="UP000186878"/>
    </source>
</evidence>
<dbReference type="HAMAP" id="MF_00454">
    <property type="entry name" value="FluC"/>
    <property type="match status" value="1"/>
</dbReference>
<protein>
    <recommendedName>
        <fullName evidence="12">Fluoride-specific ion channel FluC</fullName>
    </recommendedName>
</protein>